<dbReference type="PANTHER" id="PTHR33867:SF1">
    <property type="entry name" value="RIBOSOME MATURATION FACTOR RIMP"/>
    <property type="match status" value="1"/>
</dbReference>
<dbReference type="InterPro" id="IPR028998">
    <property type="entry name" value="RimP_C"/>
</dbReference>
<dbReference type="InterPro" id="IPR003728">
    <property type="entry name" value="Ribosome_maturation_RimP"/>
</dbReference>
<evidence type="ECO:0000256" key="3">
    <source>
        <dbReference type="HAMAP-Rule" id="MF_01077"/>
    </source>
</evidence>
<reference evidence="6" key="1">
    <citation type="journal article" date="2015" name="Genome Announc.">
        <title>Draft Genome Sequence of Bacteroidales Strain TBC1, a Novel Isolate from a Methanogenic Wastewater Treatment System.</title>
        <authorList>
            <person name="Tourlousse D.M."/>
            <person name="Matsuura N."/>
            <person name="Sun L."/>
            <person name="Toyonaga M."/>
            <person name="Kuroda K."/>
            <person name="Ohashi A."/>
            <person name="Cruz R."/>
            <person name="Yamaguchi T."/>
            <person name="Sekiguchi Y."/>
        </authorList>
    </citation>
    <scope>NUCLEOTIDE SEQUENCE [LARGE SCALE GENOMIC DNA]</scope>
    <source>
        <strain evidence="6">TBC1</strain>
    </source>
</reference>
<proteinExistence type="inferred from homology"/>
<evidence type="ECO:0000256" key="1">
    <source>
        <dbReference type="ARBA" id="ARBA00022490"/>
    </source>
</evidence>
<dbReference type="Pfam" id="PF02576">
    <property type="entry name" value="RimP_N"/>
    <property type="match status" value="1"/>
</dbReference>
<name>A0A0S7C5K0_9BACT</name>
<dbReference type="InterPro" id="IPR035956">
    <property type="entry name" value="RimP_N_sf"/>
</dbReference>
<dbReference type="InterPro" id="IPR028989">
    <property type="entry name" value="RimP_N"/>
</dbReference>
<comment type="function">
    <text evidence="3">Required for maturation of 30S ribosomal subunits.</text>
</comment>
<dbReference type="SUPFAM" id="SSF75420">
    <property type="entry name" value="YhbC-like, N-terminal domain"/>
    <property type="match status" value="1"/>
</dbReference>
<dbReference type="AlphaFoldDB" id="A0A0S7C5K0"/>
<dbReference type="GO" id="GO:0006412">
    <property type="term" value="P:translation"/>
    <property type="evidence" value="ECO:0007669"/>
    <property type="project" value="TreeGrafter"/>
</dbReference>
<dbReference type="EMBL" id="DF968183">
    <property type="protein sequence ID" value="GAP45156.1"/>
    <property type="molecule type" value="Genomic_DNA"/>
</dbReference>
<dbReference type="GO" id="GO:0005829">
    <property type="term" value="C:cytosol"/>
    <property type="evidence" value="ECO:0007669"/>
    <property type="project" value="TreeGrafter"/>
</dbReference>
<dbReference type="Gene3D" id="3.30.300.70">
    <property type="entry name" value="RimP-like superfamily, N-terminal"/>
    <property type="match status" value="1"/>
</dbReference>
<evidence type="ECO:0000259" key="4">
    <source>
        <dbReference type="Pfam" id="PF02576"/>
    </source>
</evidence>
<dbReference type="STRING" id="1678841.TBC1_12977"/>
<evidence type="ECO:0000313" key="7">
    <source>
        <dbReference type="Proteomes" id="UP000053091"/>
    </source>
</evidence>
<dbReference type="RefSeq" id="WP_062045309.1">
    <property type="nucleotide sequence ID" value="NZ_DF968183.1"/>
</dbReference>
<evidence type="ECO:0000256" key="2">
    <source>
        <dbReference type="ARBA" id="ARBA00022517"/>
    </source>
</evidence>
<keyword evidence="1 3" id="KW-0963">Cytoplasm</keyword>
<dbReference type="Proteomes" id="UP000053091">
    <property type="component" value="Unassembled WGS sequence"/>
</dbReference>
<dbReference type="HAMAP" id="MF_01077">
    <property type="entry name" value="RimP"/>
    <property type="match status" value="1"/>
</dbReference>
<comment type="subcellular location">
    <subcellularLocation>
        <location evidence="3">Cytoplasm</location>
    </subcellularLocation>
</comment>
<sequence>MIDKSDIQREVEKALGESDKFVVEVKVKAGNRITVLLDSDTHITIDDCVAVTRHIESAFSRETEDYDLTVSSAGIDQPYKLLRQYIKNIGREVEVSLADGSVFKGKLTAADKDKITVYRKAKVKKVETEETREIPFGEIKQTMEIISFK</sequence>
<gene>
    <name evidence="3" type="primary">rimP</name>
    <name evidence="6" type="ORF">TBC1_12977</name>
</gene>
<evidence type="ECO:0000259" key="5">
    <source>
        <dbReference type="Pfam" id="PF17384"/>
    </source>
</evidence>
<feature type="domain" description="Ribosome maturation factor RimP N-terminal" evidence="4">
    <location>
        <begin position="23"/>
        <end position="76"/>
    </location>
</feature>
<dbReference type="GO" id="GO:0000028">
    <property type="term" value="P:ribosomal small subunit assembly"/>
    <property type="evidence" value="ECO:0007669"/>
    <property type="project" value="TreeGrafter"/>
</dbReference>
<organism evidence="6">
    <name type="scientific">Lentimicrobium saccharophilum</name>
    <dbReference type="NCBI Taxonomy" id="1678841"/>
    <lineage>
        <taxon>Bacteria</taxon>
        <taxon>Pseudomonadati</taxon>
        <taxon>Bacteroidota</taxon>
        <taxon>Bacteroidia</taxon>
        <taxon>Bacteroidales</taxon>
        <taxon>Lentimicrobiaceae</taxon>
        <taxon>Lentimicrobium</taxon>
    </lineage>
</organism>
<feature type="domain" description="Ribosome maturation factor RimP C-terminal" evidence="5">
    <location>
        <begin position="82"/>
        <end position="141"/>
    </location>
</feature>
<keyword evidence="7" id="KW-1185">Reference proteome</keyword>
<dbReference type="OrthoDB" id="9789702at2"/>
<accession>A0A0S7C5K0</accession>
<evidence type="ECO:0000313" key="6">
    <source>
        <dbReference type="EMBL" id="GAP45156.1"/>
    </source>
</evidence>
<comment type="similarity">
    <text evidence="3">Belongs to the RimP family.</text>
</comment>
<keyword evidence="2 3" id="KW-0690">Ribosome biogenesis</keyword>
<dbReference type="PANTHER" id="PTHR33867">
    <property type="entry name" value="RIBOSOME MATURATION FACTOR RIMP"/>
    <property type="match status" value="1"/>
</dbReference>
<dbReference type="Pfam" id="PF17384">
    <property type="entry name" value="DUF150_C"/>
    <property type="match status" value="1"/>
</dbReference>
<dbReference type="CDD" id="cd01734">
    <property type="entry name" value="YlxS_C"/>
    <property type="match status" value="1"/>
</dbReference>
<protein>
    <recommendedName>
        <fullName evidence="3">Ribosome maturation factor RimP</fullName>
    </recommendedName>
</protein>
<dbReference type="NCBIfam" id="NF002531">
    <property type="entry name" value="PRK02001.1"/>
    <property type="match status" value="1"/>
</dbReference>